<keyword evidence="1" id="KW-0472">Membrane</keyword>
<evidence type="ECO:0000256" key="1">
    <source>
        <dbReference type="SAM" id="Phobius"/>
    </source>
</evidence>
<sequence>MGFKEPDFPPVDPETFLQKPLMERTKTLALHWCEYGFGTPKMVHTIYIFKLLFFYIGIGVTLAVLTSDIGMKPWEVDQWWDQPIVFQKLVMWTMLLEAIGVAGSWGPLSGTFKPMTAGIRFWAKVGTLRVRPWKRVPFTAGDSRTIVDVVLYLAFLASLLVAICSPEDGGLVNEALLIPPLVLIGLIGLRDTVVFLAARTEQYAPWIFFFALFDFVDMIVAVKIAICIIWIGAGISKFGHHFGCVVAPMMSNSPALPSKKIKRMMYRDFPTDIRPGKISNFLAHGGGTAVELALPLILLFSTNRELTIATVVGMVIFHLFIVSAFPLAVPLEWNIMFAYATVFLFAGYPAQDGFGVGDINGGLLLLVLVMGLTFPILGNLRPDLVSFLPSMRQYAGNWASAQWAFKSREVEAKLNKLTPRPHLNQIDQLTQGMGYPDAIAEITMQQTIGWRTMHSQARGLYSLFMHHVPDLDTWTVREAEFACNSIVGFNFGDGHFHDERLLTAIQKRVQFEPGEFIVVWVESQPIHKPTQTYKVIDVGLLDTPEGGILERGWWSVPEAVNEQPWLPNGPITLNVTWTKEGYVRPGNYRVPDSIRNGVPKSTGQPAEQPA</sequence>
<comment type="caution">
    <text evidence="2">The sequence shown here is derived from an EMBL/GenBank/DDBJ whole genome shotgun (WGS) entry which is preliminary data.</text>
</comment>
<feature type="transmembrane region" description="Helical" evidence="1">
    <location>
        <begin position="145"/>
        <end position="163"/>
    </location>
</feature>
<feature type="transmembrane region" description="Helical" evidence="1">
    <location>
        <begin position="278"/>
        <end position="300"/>
    </location>
</feature>
<name>A0ABN1GXA3_9ACTN</name>
<accession>A0ABN1GXA3</accession>
<proteinExistence type="predicted"/>
<feature type="transmembrane region" description="Helical" evidence="1">
    <location>
        <begin position="89"/>
        <end position="108"/>
    </location>
</feature>
<feature type="transmembrane region" description="Helical" evidence="1">
    <location>
        <begin position="47"/>
        <end position="69"/>
    </location>
</feature>
<feature type="transmembrane region" description="Helical" evidence="1">
    <location>
        <begin position="333"/>
        <end position="350"/>
    </location>
</feature>
<dbReference type="InterPro" id="IPR021941">
    <property type="entry name" value="DUF3556_TM"/>
</dbReference>
<dbReference type="EMBL" id="BAAAHE010000020">
    <property type="protein sequence ID" value="GAA0622536.1"/>
    <property type="molecule type" value="Genomic_DNA"/>
</dbReference>
<feature type="transmembrane region" description="Helical" evidence="1">
    <location>
        <begin position="205"/>
        <end position="232"/>
    </location>
</feature>
<dbReference type="Pfam" id="PF12077">
    <property type="entry name" value="DUF3556"/>
    <property type="match status" value="1"/>
</dbReference>
<keyword evidence="1" id="KW-1133">Transmembrane helix</keyword>
<keyword evidence="1" id="KW-0812">Transmembrane</keyword>
<evidence type="ECO:0000313" key="3">
    <source>
        <dbReference type="Proteomes" id="UP001500957"/>
    </source>
</evidence>
<keyword evidence="3" id="KW-1185">Reference proteome</keyword>
<dbReference type="Proteomes" id="UP001500957">
    <property type="component" value="Unassembled WGS sequence"/>
</dbReference>
<organism evidence="2 3">
    <name type="scientific">Sporichthya brevicatena</name>
    <dbReference type="NCBI Taxonomy" id="171442"/>
    <lineage>
        <taxon>Bacteria</taxon>
        <taxon>Bacillati</taxon>
        <taxon>Actinomycetota</taxon>
        <taxon>Actinomycetes</taxon>
        <taxon>Sporichthyales</taxon>
        <taxon>Sporichthyaceae</taxon>
        <taxon>Sporichthya</taxon>
    </lineage>
</organism>
<reference evidence="2 3" key="1">
    <citation type="journal article" date="2019" name="Int. J. Syst. Evol. Microbiol.">
        <title>The Global Catalogue of Microorganisms (GCM) 10K type strain sequencing project: providing services to taxonomists for standard genome sequencing and annotation.</title>
        <authorList>
            <consortium name="The Broad Institute Genomics Platform"/>
            <consortium name="The Broad Institute Genome Sequencing Center for Infectious Disease"/>
            <person name="Wu L."/>
            <person name="Ma J."/>
        </authorList>
    </citation>
    <scope>NUCLEOTIDE SEQUENCE [LARGE SCALE GENOMIC DNA]</scope>
    <source>
        <strain evidence="2 3">JCM 10671</strain>
    </source>
</reference>
<gene>
    <name evidence="2" type="ORF">GCM10009547_26840</name>
</gene>
<feature type="transmembrane region" description="Helical" evidence="1">
    <location>
        <begin position="362"/>
        <end position="380"/>
    </location>
</feature>
<protein>
    <submittedName>
        <fullName evidence="2">DUF3556 domain-containing protein</fullName>
    </submittedName>
</protein>
<feature type="transmembrane region" description="Helical" evidence="1">
    <location>
        <begin position="306"/>
        <end position="326"/>
    </location>
</feature>
<dbReference type="RefSeq" id="WP_344605501.1">
    <property type="nucleotide sequence ID" value="NZ_BAAAHE010000020.1"/>
</dbReference>
<feature type="transmembrane region" description="Helical" evidence="1">
    <location>
        <begin position="175"/>
        <end position="198"/>
    </location>
</feature>
<evidence type="ECO:0000313" key="2">
    <source>
        <dbReference type="EMBL" id="GAA0622536.1"/>
    </source>
</evidence>